<dbReference type="GO" id="GO:0033539">
    <property type="term" value="P:fatty acid beta-oxidation using acyl-CoA dehydrogenase"/>
    <property type="evidence" value="ECO:0007669"/>
    <property type="project" value="TreeGrafter"/>
</dbReference>
<dbReference type="AlphaFoldDB" id="B8LT67"/>
<dbReference type="OMA" id="LTWKAAH"/>
<evidence type="ECO:0000259" key="6">
    <source>
        <dbReference type="Pfam" id="PF02771"/>
    </source>
</evidence>
<comment type="cofactor">
    <cofactor evidence="1">
        <name>FAD</name>
        <dbReference type="ChEBI" id="CHEBI:57692"/>
    </cofactor>
</comment>
<reference evidence="8" key="1">
    <citation type="journal article" date="2015" name="Genome Announc.">
        <title>Genome sequence of the AIDS-associated pathogen Penicillium marneffei (ATCC18224) and its near taxonomic relative Talaromyces stipitatus (ATCC10500).</title>
        <authorList>
            <person name="Nierman W.C."/>
            <person name="Fedorova-Abrams N.D."/>
            <person name="Andrianopoulos A."/>
        </authorList>
    </citation>
    <scope>NUCLEOTIDE SEQUENCE [LARGE SCALE GENOMIC DNA]</scope>
    <source>
        <strain evidence="8">ATCC 10500 / CBS 375.48 / QM 6759 / NRRL 1006</strain>
    </source>
</reference>
<evidence type="ECO:0000313" key="8">
    <source>
        <dbReference type="Proteomes" id="UP000001745"/>
    </source>
</evidence>
<dbReference type="GO" id="GO:0046359">
    <property type="term" value="P:butyrate catabolic process"/>
    <property type="evidence" value="ECO:0007669"/>
    <property type="project" value="TreeGrafter"/>
</dbReference>
<dbReference type="Pfam" id="PF02771">
    <property type="entry name" value="Acyl-CoA_dh_N"/>
    <property type="match status" value="1"/>
</dbReference>
<dbReference type="Gene3D" id="1.20.140.10">
    <property type="entry name" value="Butyryl-CoA Dehydrogenase, subunit A, domain 3"/>
    <property type="match status" value="1"/>
</dbReference>
<dbReference type="InterPro" id="IPR036250">
    <property type="entry name" value="AcylCo_DH-like_C"/>
</dbReference>
<dbReference type="OrthoDB" id="10016597at2759"/>
<dbReference type="CDD" id="cd00567">
    <property type="entry name" value="ACAD"/>
    <property type="match status" value="1"/>
</dbReference>
<evidence type="ECO:0000256" key="2">
    <source>
        <dbReference type="ARBA" id="ARBA00009347"/>
    </source>
</evidence>
<dbReference type="InterPro" id="IPR037069">
    <property type="entry name" value="AcylCoA_DH/ox_N_sf"/>
</dbReference>
<dbReference type="PhylomeDB" id="B8LT67"/>
<feature type="domain" description="Acyl-CoA dehydrogenase/oxidase C-terminal" evidence="5">
    <location>
        <begin position="272"/>
        <end position="418"/>
    </location>
</feature>
<dbReference type="PANTHER" id="PTHR43884">
    <property type="entry name" value="ACYL-COA DEHYDROGENASE"/>
    <property type="match status" value="1"/>
</dbReference>
<evidence type="ECO:0000256" key="3">
    <source>
        <dbReference type="ARBA" id="ARBA00022630"/>
    </source>
</evidence>
<dbReference type="VEuPathDB" id="FungiDB:TSTA_069890"/>
<keyword evidence="8" id="KW-1185">Reference proteome</keyword>
<dbReference type="InParanoid" id="B8LT67"/>
<feature type="domain" description="Acyl-CoA dehydrogenase/oxidase N-terminal" evidence="6">
    <location>
        <begin position="16"/>
        <end position="133"/>
    </location>
</feature>
<dbReference type="InterPro" id="IPR046373">
    <property type="entry name" value="Acyl-CoA_Oxase/DH_mid-dom_sf"/>
</dbReference>
<evidence type="ECO:0000313" key="7">
    <source>
        <dbReference type="EMBL" id="EED23575.1"/>
    </source>
</evidence>
<dbReference type="InterPro" id="IPR009075">
    <property type="entry name" value="AcylCo_DH/oxidase_C"/>
</dbReference>
<evidence type="ECO:0000256" key="1">
    <source>
        <dbReference type="ARBA" id="ARBA00001974"/>
    </source>
</evidence>
<dbReference type="EMBL" id="EQ962652">
    <property type="protein sequence ID" value="EED23575.1"/>
    <property type="molecule type" value="Genomic_DNA"/>
</dbReference>
<dbReference type="SUPFAM" id="SSF56645">
    <property type="entry name" value="Acyl-CoA dehydrogenase NM domain-like"/>
    <property type="match status" value="1"/>
</dbReference>
<dbReference type="HOGENOM" id="CLU_018204_3_0_1"/>
<proteinExistence type="inferred from homology"/>
<dbReference type="GeneID" id="8104249"/>
<dbReference type="Pfam" id="PF00441">
    <property type="entry name" value="Acyl-CoA_dh_1"/>
    <property type="match status" value="1"/>
</dbReference>
<dbReference type="SUPFAM" id="SSF47203">
    <property type="entry name" value="Acyl-CoA dehydrogenase C-terminal domain-like"/>
    <property type="match status" value="1"/>
</dbReference>
<sequence>MKIEGNIVEMTSFVLSPEQKQVKNEARLFAQNVLSEAATVYSRLDTQAERFHSIRPFYRKAVAAGQIHAQIPAAIGGTSKNLIDVALALEEQYPVDPSVSLTIAATGLGLTPLILGGNPVLYKKFLSPFLTGEGEPLASLVHSEPGGTANWLEKGGKGLQTAAYCQDDGTWIINGEKLWTTNSAGWDGKGADLQCVVCRYCTNDELLPTDTPASAVVVLLVTRETIAQNDDSAYQVLAEPELAGHPAVSGPHTRFTNFKVPGENLLAAPGVGATLIENSFGMSAALVGAMSAGIMQTVFEKALKFSKTDTRGGTVPIVQRQSVADLLIDLKIKLDASRLLTYRALDYVQNESVDAKTALEACLQAKIYGSDNAVDCTTAAMKIIGITSYAQDKGFGKILNDAVCLSLFDGGNVGVRRRQLQQLLEHDDYESRIGF</sequence>
<keyword evidence="3" id="KW-0285">Flavoprotein</keyword>
<accession>B8LT67</accession>
<evidence type="ECO:0000256" key="4">
    <source>
        <dbReference type="ARBA" id="ARBA00022827"/>
    </source>
</evidence>
<dbReference type="RefSeq" id="XP_002340962.1">
    <property type="nucleotide sequence ID" value="XM_002340921.1"/>
</dbReference>
<comment type="similarity">
    <text evidence="2">Belongs to the acyl-CoA dehydrogenase family.</text>
</comment>
<dbReference type="GO" id="GO:0003995">
    <property type="term" value="F:acyl-CoA dehydrogenase activity"/>
    <property type="evidence" value="ECO:0007669"/>
    <property type="project" value="TreeGrafter"/>
</dbReference>
<gene>
    <name evidence="7" type="ORF">TSTA_069890</name>
</gene>
<dbReference type="PANTHER" id="PTHR43884:SF12">
    <property type="entry name" value="ISOVALERYL-COA DEHYDROGENASE, MITOCHONDRIAL-RELATED"/>
    <property type="match status" value="1"/>
</dbReference>
<evidence type="ECO:0000259" key="5">
    <source>
        <dbReference type="Pfam" id="PF00441"/>
    </source>
</evidence>
<protein>
    <submittedName>
        <fullName evidence="7">Acyl-CoA dehydrogenase, putative</fullName>
    </submittedName>
</protein>
<dbReference type="Gene3D" id="2.40.110.10">
    <property type="entry name" value="Butyryl-CoA Dehydrogenase, subunit A, domain 2"/>
    <property type="match status" value="1"/>
</dbReference>
<dbReference type="Gene3D" id="1.10.540.10">
    <property type="entry name" value="Acyl-CoA dehydrogenase/oxidase, N-terminal domain"/>
    <property type="match status" value="1"/>
</dbReference>
<dbReference type="InterPro" id="IPR009100">
    <property type="entry name" value="AcylCoA_DH/oxidase_NM_dom_sf"/>
</dbReference>
<organism evidence="7 8">
    <name type="scientific">Talaromyces stipitatus (strain ATCC 10500 / CBS 375.48 / QM 6759 / NRRL 1006)</name>
    <name type="common">Penicillium stipitatum</name>
    <dbReference type="NCBI Taxonomy" id="441959"/>
    <lineage>
        <taxon>Eukaryota</taxon>
        <taxon>Fungi</taxon>
        <taxon>Dikarya</taxon>
        <taxon>Ascomycota</taxon>
        <taxon>Pezizomycotina</taxon>
        <taxon>Eurotiomycetes</taxon>
        <taxon>Eurotiomycetidae</taxon>
        <taxon>Eurotiales</taxon>
        <taxon>Trichocomaceae</taxon>
        <taxon>Talaromyces</taxon>
        <taxon>Talaromyces sect. Talaromyces</taxon>
    </lineage>
</organism>
<dbReference type="eggNOG" id="KOG0140">
    <property type="taxonomic scope" value="Eukaryota"/>
</dbReference>
<dbReference type="STRING" id="441959.B8LT67"/>
<dbReference type="Proteomes" id="UP000001745">
    <property type="component" value="Unassembled WGS sequence"/>
</dbReference>
<dbReference type="GO" id="GO:0050660">
    <property type="term" value="F:flavin adenine dinucleotide binding"/>
    <property type="evidence" value="ECO:0007669"/>
    <property type="project" value="InterPro"/>
</dbReference>
<dbReference type="InterPro" id="IPR013786">
    <property type="entry name" value="AcylCoA_DH/ox_N"/>
</dbReference>
<keyword evidence="4" id="KW-0274">FAD</keyword>
<name>B8LT67_TALSN</name>